<dbReference type="InterPro" id="IPR017871">
    <property type="entry name" value="ABC_transporter-like_CS"/>
</dbReference>
<dbReference type="RefSeq" id="WP_152099425.1">
    <property type="nucleotide sequence ID" value="NZ_AP021861.1"/>
</dbReference>
<dbReference type="Proteomes" id="UP000326837">
    <property type="component" value="Chromosome"/>
</dbReference>
<dbReference type="PROSITE" id="PS50893">
    <property type="entry name" value="ABC_TRANSPORTER_2"/>
    <property type="match status" value="1"/>
</dbReference>
<evidence type="ECO:0000313" key="4">
    <source>
        <dbReference type="EMBL" id="BBO33704.1"/>
    </source>
</evidence>
<dbReference type="CDD" id="cd03216">
    <property type="entry name" value="ABC_Carb_Monos_I"/>
    <property type="match status" value="1"/>
</dbReference>
<dbReference type="PANTHER" id="PTHR43790">
    <property type="entry name" value="CARBOHYDRATE TRANSPORT ATP-BINDING PROTEIN MG119-RELATED"/>
    <property type="match status" value="1"/>
</dbReference>
<keyword evidence="1" id="KW-0547">Nucleotide-binding</keyword>
<evidence type="ECO:0000313" key="5">
    <source>
        <dbReference type="Proteomes" id="UP000326837"/>
    </source>
</evidence>
<name>A0A5K7XAG3_9BACT</name>
<evidence type="ECO:0000259" key="3">
    <source>
        <dbReference type="PROSITE" id="PS50893"/>
    </source>
</evidence>
<dbReference type="KEGG" id="lpav:PLANPX_3316"/>
<dbReference type="InterPro" id="IPR003593">
    <property type="entry name" value="AAA+_ATPase"/>
</dbReference>
<dbReference type="PANTHER" id="PTHR43790:SF8">
    <property type="entry name" value="SUGAR ABC TRANSPORTER ATP-BINDING PROTEIN"/>
    <property type="match status" value="1"/>
</dbReference>
<dbReference type="Pfam" id="PF00005">
    <property type="entry name" value="ABC_tran"/>
    <property type="match status" value="1"/>
</dbReference>
<dbReference type="InterPro" id="IPR027417">
    <property type="entry name" value="P-loop_NTPase"/>
</dbReference>
<dbReference type="SMART" id="SM00382">
    <property type="entry name" value="AAA"/>
    <property type="match status" value="1"/>
</dbReference>
<evidence type="ECO:0000256" key="1">
    <source>
        <dbReference type="ARBA" id="ARBA00022741"/>
    </source>
</evidence>
<dbReference type="GO" id="GO:0005524">
    <property type="term" value="F:ATP binding"/>
    <property type="evidence" value="ECO:0007669"/>
    <property type="project" value="UniProtKB-KW"/>
</dbReference>
<keyword evidence="5" id="KW-1185">Reference proteome</keyword>
<feature type="domain" description="ABC transporter" evidence="3">
    <location>
        <begin position="10"/>
        <end position="251"/>
    </location>
</feature>
<dbReference type="PROSITE" id="PS00211">
    <property type="entry name" value="ABC_TRANSPORTER_1"/>
    <property type="match status" value="1"/>
</dbReference>
<reference evidence="5" key="1">
    <citation type="submission" date="2019-10" db="EMBL/GenBank/DDBJ databases">
        <title>Lacipirellula parvula gen. nov., sp. nov., representing a lineage of planctomycetes widespread in freshwater anoxic habitats, and description of the family Lacipirellulaceae.</title>
        <authorList>
            <person name="Dedysh S.N."/>
            <person name="Kulichevskaya I.S."/>
            <person name="Beletsky A.V."/>
            <person name="Rakitin A.L."/>
            <person name="Mardanov A.V."/>
            <person name="Ivanova A.A."/>
            <person name="Saltykova V.X."/>
            <person name="Rijpstra W.I.C."/>
            <person name="Sinninghe Damste J.S."/>
            <person name="Ravin N.V."/>
        </authorList>
    </citation>
    <scope>NUCLEOTIDE SEQUENCE [LARGE SCALE GENOMIC DNA]</scope>
    <source>
        <strain evidence="5">PX69</strain>
    </source>
</reference>
<accession>A0A5K7XAG3</accession>
<dbReference type="SUPFAM" id="SSF52540">
    <property type="entry name" value="P-loop containing nucleoside triphosphate hydrolases"/>
    <property type="match status" value="1"/>
</dbReference>
<evidence type="ECO:0000256" key="2">
    <source>
        <dbReference type="ARBA" id="ARBA00022840"/>
    </source>
</evidence>
<proteinExistence type="predicted"/>
<protein>
    <recommendedName>
        <fullName evidence="3">ABC transporter domain-containing protein</fullName>
    </recommendedName>
</protein>
<dbReference type="AlphaFoldDB" id="A0A5K7XAG3"/>
<dbReference type="EMBL" id="AP021861">
    <property type="protein sequence ID" value="BBO33704.1"/>
    <property type="molecule type" value="Genomic_DNA"/>
</dbReference>
<dbReference type="GO" id="GO:0016887">
    <property type="term" value="F:ATP hydrolysis activity"/>
    <property type="evidence" value="ECO:0007669"/>
    <property type="project" value="InterPro"/>
</dbReference>
<dbReference type="InterPro" id="IPR003439">
    <property type="entry name" value="ABC_transporter-like_ATP-bd"/>
</dbReference>
<gene>
    <name evidence="4" type="ORF">PLANPX_3316</name>
</gene>
<keyword evidence="2" id="KW-0067">ATP-binding</keyword>
<organism evidence="4 5">
    <name type="scientific">Lacipirellula parvula</name>
    <dbReference type="NCBI Taxonomy" id="2650471"/>
    <lineage>
        <taxon>Bacteria</taxon>
        <taxon>Pseudomonadati</taxon>
        <taxon>Planctomycetota</taxon>
        <taxon>Planctomycetia</taxon>
        <taxon>Pirellulales</taxon>
        <taxon>Lacipirellulaceae</taxon>
        <taxon>Lacipirellula</taxon>
    </lineage>
</organism>
<sequence>MQSTPSTPLVRCQAVSKFFGGVKALDGVTLDLYAGEVVALVGDNGAGKSTLVRIFAGFQQPDQGKLWFGDERVDDLTPRRARSLGVETVHQHLLLCDNLGAAANITLGQEPLVRRWGPLKFIDQRRARQIAALRLAEVGATVTDLMAPVRQLSGGQRQAIAIARAMASSPKLVMFDEPTAALGARQTDATLKLIRGVADRGVAALLISHNLDDVFSVADRIVALRQGRLVLNELTREARRDVVVAAMTGLLTGAAN</sequence>
<dbReference type="InterPro" id="IPR050107">
    <property type="entry name" value="ABC_carbohydrate_import_ATPase"/>
</dbReference>
<dbReference type="Gene3D" id="3.40.50.300">
    <property type="entry name" value="P-loop containing nucleotide triphosphate hydrolases"/>
    <property type="match status" value="1"/>
</dbReference>